<name>D9QZG9_LACSW</name>
<keyword evidence="3" id="KW-1185">Reference proteome</keyword>
<sequence>MVDKLIKRKEAAEMLGISLDTLDHARMEGLITYVQYVENGCVYFTEVGLQEYIARSTHRARPKDNNPTFRKKRTARSEIRHR</sequence>
<dbReference type="InterPro" id="IPR009061">
    <property type="entry name" value="DNA-bd_dom_put_sf"/>
</dbReference>
<dbReference type="PaxDb" id="610130-Closa_3674"/>
<reference evidence="2" key="1">
    <citation type="submission" date="2010-07" db="EMBL/GenBank/DDBJ databases">
        <title>Complete sequence of Clostridium saccharolyticum WM1.</title>
        <authorList>
            <consortium name="US DOE Joint Genome Institute"/>
            <person name="Lucas S."/>
            <person name="Copeland A."/>
            <person name="Lapidus A."/>
            <person name="Cheng J.-F."/>
            <person name="Bruce D."/>
            <person name="Goodwin L."/>
            <person name="Pitluck S."/>
            <person name="Chertkov O."/>
            <person name="Detter J.C."/>
            <person name="Han C."/>
            <person name="Tapia R."/>
            <person name="Land M."/>
            <person name="Hauser L."/>
            <person name="Chang Y.-J."/>
            <person name="Jeffries C."/>
            <person name="Kyrpides N."/>
            <person name="Ivanova N."/>
            <person name="Mikhailova N."/>
            <person name="Mouttaki H."/>
            <person name="Lin L."/>
            <person name="Zhou J."/>
            <person name="Hemme C.L."/>
            <person name="Woyke T."/>
        </authorList>
    </citation>
    <scope>NUCLEOTIDE SEQUENCE [LARGE SCALE GENOMIC DNA]</scope>
    <source>
        <strain evidence="2">WM1</strain>
    </source>
</reference>
<evidence type="ECO:0000313" key="3">
    <source>
        <dbReference type="Proteomes" id="UP000001662"/>
    </source>
</evidence>
<evidence type="ECO:0008006" key="4">
    <source>
        <dbReference type="Google" id="ProtNLM"/>
    </source>
</evidence>
<dbReference type="SUPFAM" id="SSF46955">
    <property type="entry name" value="Putative DNA-binding domain"/>
    <property type="match status" value="1"/>
</dbReference>
<dbReference type="EMBL" id="CP002109">
    <property type="protein sequence ID" value="ADL06195.1"/>
    <property type="molecule type" value="Genomic_DNA"/>
</dbReference>
<protein>
    <recommendedName>
        <fullName evidence="4">DNA-binding protein</fullName>
    </recommendedName>
</protein>
<dbReference type="STRING" id="610130.Closa_3674"/>
<organism evidence="2 3">
    <name type="scientific">Lacrimispora saccharolytica (strain ATCC 35040 / DSM 2544 / NRCC 2533 / WM1)</name>
    <name type="common">Clostridium saccharolyticum</name>
    <dbReference type="NCBI Taxonomy" id="610130"/>
    <lineage>
        <taxon>Bacteria</taxon>
        <taxon>Bacillati</taxon>
        <taxon>Bacillota</taxon>
        <taxon>Clostridia</taxon>
        <taxon>Lachnospirales</taxon>
        <taxon>Lachnospiraceae</taxon>
        <taxon>Lacrimispora</taxon>
    </lineage>
</organism>
<proteinExistence type="predicted"/>
<dbReference type="Proteomes" id="UP000001662">
    <property type="component" value="Chromosome"/>
</dbReference>
<dbReference type="HOGENOM" id="CLU_2648092_0_0_9"/>
<feature type="region of interest" description="Disordered" evidence="1">
    <location>
        <begin position="58"/>
        <end position="82"/>
    </location>
</feature>
<evidence type="ECO:0000313" key="2">
    <source>
        <dbReference type="EMBL" id="ADL06195.1"/>
    </source>
</evidence>
<dbReference type="eggNOG" id="ENOG5032UW5">
    <property type="taxonomic scope" value="Bacteria"/>
</dbReference>
<dbReference type="KEGG" id="csh:Closa_3674"/>
<evidence type="ECO:0000256" key="1">
    <source>
        <dbReference type="SAM" id="MobiDB-lite"/>
    </source>
</evidence>
<accession>D9QZG9</accession>
<gene>
    <name evidence="2" type="ordered locus">Closa_3674</name>
</gene>
<dbReference type="AlphaFoldDB" id="D9QZG9"/>